<dbReference type="Proteomes" id="UP000315983">
    <property type="component" value="Unassembled WGS sequence"/>
</dbReference>
<feature type="transmembrane region" description="Helical" evidence="2">
    <location>
        <begin position="61"/>
        <end position="79"/>
    </location>
</feature>
<name>A0A542XI57_SALAC</name>
<dbReference type="EMBL" id="BOQM01000011">
    <property type="protein sequence ID" value="GIM85128.1"/>
    <property type="molecule type" value="Genomic_DNA"/>
</dbReference>
<proteinExistence type="predicted"/>
<feature type="region of interest" description="Disordered" evidence="1">
    <location>
        <begin position="1"/>
        <end position="45"/>
    </location>
</feature>
<gene>
    <name evidence="4" type="ORF">FB564_0579</name>
    <name evidence="3" type="ORF">Sar04_20940</name>
</gene>
<feature type="compositionally biased region" description="Basic and acidic residues" evidence="1">
    <location>
        <begin position="110"/>
        <end position="125"/>
    </location>
</feature>
<keyword evidence="2" id="KW-1133">Transmembrane helix</keyword>
<evidence type="ECO:0000313" key="6">
    <source>
        <dbReference type="Proteomes" id="UP000677457"/>
    </source>
</evidence>
<dbReference type="Proteomes" id="UP000677457">
    <property type="component" value="Unassembled WGS sequence"/>
</dbReference>
<protein>
    <submittedName>
        <fullName evidence="4">Uncharacterized protein</fullName>
    </submittedName>
</protein>
<evidence type="ECO:0000256" key="2">
    <source>
        <dbReference type="SAM" id="Phobius"/>
    </source>
</evidence>
<evidence type="ECO:0000313" key="5">
    <source>
        <dbReference type="Proteomes" id="UP000315983"/>
    </source>
</evidence>
<feature type="region of interest" description="Disordered" evidence="1">
    <location>
        <begin position="99"/>
        <end position="125"/>
    </location>
</feature>
<evidence type="ECO:0000313" key="4">
    <source>
        <dbReference type="EMBL" id="TQL35531.1"/>
    </source>
</evidence>
<dbReference type="EMBL" id="VFOL01000001">
    <property type="protein sequence ID" value="TQL35531.1"/>
    <property type="molecule type" value="Genomic_DNA"/>
</dbReference>
<evidence type="ECO:0000256" key="1">
    <source>
        <dbReference type="SAM" id="MobiDB-lite"/>
    </source>
</evidence>
<keyword evidence="2" id="KW-0472">Membrane</keyword>
<keyword evidence="2" id="KW-0812">Transmembrane</keyword>
<comment type="caution">
    <text evidence="4">The sequence shown here is derived from an EMBL/GenBank/DDBJ whole genome shotgun (WGS) entry which is preliminary data.</text>
</comment>
<organism evidence="4 5">
    <name type="scientific">Salinispora arenicola</name>
    <dbReference type="NCBI Taxonomy" id="168697"/>
    <lineage>
        <taxon>Bacteria</taxon>
        <taxon>Bacillati</taxon>
        <taxon>Actinomycetota</taxon>
        <taxon>Actinomycetes</taxon>
        <taxon>Micromonosporales</taxon>
        <taxon>Micromonosporaceae</taxon>
        <taxon>Salinispora</taxon>
    </lineage>
</organism>
<dbReference type="AlphaFoldDB" id="A0A542XI57"/>
<accession>A0A542XI57</accession>
<sequence>MHFWQPDAGRAGEGHEPGGGGVPIQPPSESASQDQHAGARRRPEWINSQGADRFYREEMQWHFLLPGVGLVTGIAVLIFKHRRRRPQSVEEKAAAARAAMRSIRRSSPHPGRDAFERGRGIPDRHSAAIAENAAYGDAANFDSGGGGGGTD</sequence>
<keyword evidence="6" id="KW-1185">Reference proteome</keyword>
<reference evidence="3 6" key="2">
    <citation type="submission" date="2021-03" db="EMBL/GenBank/DDBJ databases">
        <title>Whole genome shotgun sequence of Salinispora arenicola NBRC 105043.</title>
        <authorList>
            <person name="Komaki H."/>
            <person name="Tamura T."/>
        </authorList>
    </citation>
    <scope>NUCLEOTIDE SEQUENCE [LARGE SCALE GENOMIC DNA]</scope>
    <source>
        <strain evidence="3 6">NBRC 105043</strain>
    </source>
</reference>
<evidence type="ECO:0000313" key="3">
    <source>
        <dbReference type="EMBL" id="GIM85128.1"/>
    </source>
</evidence>
<reference evidence="4 5" key="1">
    <citation type="submission" date="2019-06" db="EMBL/GenBank/DDBJ databases">
        <title>Sequencing the genomes of 1000 actinobacteria strains.</title>
        <authorList>
            <person name="Klenk H.-P."/>
        </authorList>
    </citation>
    <scope>NUCLEOTIDE SEQUENCE [LARGE SCALE GENOMIC DNA]</scope>
    <source>
        <strain evidence="4 5">DSM 44819</strain>
    </source>
</reference>